<dbReference type="AlphaFoldDB" id="A0AAU2UYX9"/>
<accession>A0AAU2UYX9</accession>
<gene>
    <name evidence="2" type="ORF">OG549_03450</name>
</gene>
<feature type="compositionally biased region" description="Basic and acidic residues" evidence="1">
    <location>
        <begin position="173"/>
        <end position="182"/>
    </location>
</feature>
<reference evidence="2" key="1">
    <citation type="submission" date="2022-10" db="EMBL/GenBank/DDBJ databases">
        <title>The complete genomes of actinobacterial strains from the NBC collection.</title>
        <authorList>
            <person name="Joergensen T.S."/>
            <person name="Alvarez Arevalo M."/>
            <person name="Sterndorff E.B."/>
            <person name="Faurdal D."/>
            <person name="Vuksanovic O."/>
            <person name="Mourched A.-S."/>
            <person name="Charusanti P."/>
            <person name="Shaw S."/>
            <person name="Blin K."/>
            <person name="Weber T."/>
        </authorList>
    </citation>
    <scope>NUCLEOTIDE SEQUENCE</scope>
    <source>
        <strain evidence="2">NBC_00003</strain>
    </source>
</reference>
<evidence type="ECO:0000256" key="1">
    <source>
        <dbReference type="SAM" id="MobiDB-lite"/>
    </source>
</evidence>
<dbReference type="EMBL" id="CP108318">
    <property type="protein sequence ID" value="WTW59778.1"/>
    <property type="molecule type" value="Genomic_DNA"/>
</dbReference>
<evidence type="ECO:0000313" key="2">
    <source>
        <dbReference type="EMBL" id="WTW59778.1"/>
    </source>
</evidence>
<name>A0AAU2UYX9_9ACTN</name>
<feature type="region of interest" description="Disordered" evidence="1">
    <location>
        <begin position="161"/>
        <end position="182"/>
    </location>
</feature>
<organism evidence="2">
    <name type="scientific">Streptomyces sp. NBC_00003</name>
    <dbReference type="NCBI Taxonomy" id="2903608"/>
    <lineage>
        <taxon>Bacteria</taxon>
        <taxon>Bacillati</taxon>
        <taxon>Actinomycetota</taxon>
        <taxon>Actinomycetes</taxon>
        <taxon>Kitasatosporales</taxon>
        <taxon>Streptomycetaceae</taxon>
        <taxon>Streptomyces</taxon>
    </lineage>
</organism>
<protein>
    <submittedName>
        <fullName evidence="2">Uncharacterized protein</fullName>
    </submittedName>
</protein>
<sequence>MRKEEIEAVVRTDAGLCGLWQAVEPGAPAWYGEDGGDVDDTELAGWIEAGVFVPLNVGGDGTFGVTVRVVDASAEAGGLSEREARHRLVSSDRYLLVSQGNAVLGGLEEVGNGGTELSLPAGRYAVTVHLIDWQSDPESVGPDGSPAEAALPDFAVTISEAPTAETTSHAYRKKIETFDPPQ</sequence>
<proteinExistence type="predicted"/>